<evidence type="ECO:0000313" key="2">
    <source>
        <dbReference type="EMBL" id="SNV00714.1"/>
    </source>
</evidence>
<dbReference type="Proteomes" id="UP000215383">
    <property type="component" value="Chromosome 1"/>
</dbReference>
<protein>
    <submittedName>
        <fullName evidence="2">Uncharacterized protein</fullName>
    </submittedName>
</protein>
<evidence type="ECO:0000256" key="1">
    <source>
        <dbReference type="SAM" id="Phobius"/>
    </source>
</evidence>
<gene>
    <name evidence="2" type="ORF">SAMEA4364220_01349</name>
</gene>
<name>A0A239TV14_9FIRM</name>
<dbReference type="EMBL" id="LT906446">
    <property type="protein sequence ID" value="SNV00714.1"/>
    <property type="molecule type" value="Genomic_DNA"/>
</dbReference>
<keyword evidence="1" id="KW-0472">Membrane</keyword>
<evidence type="ECO:0000313" key="3">
    <source>
        <dbReference type="Proteomes" id="UP000215383"/>
    </source>
</evidence>
<dbReference type="GeneID" id="78508185"/>
<keyword evidence="3" id="KW-1185">Reference proteome</keyword>
<dbReference type="AlphaFoldDB" id="A0A239TV14"/>
<organism evidence="2 3">
    <name type="scientific">Megamonas hypermegale</name>
    <dbReference type="NCBI Taxonomy" id="158847"/>
    <lineage>
        <taxon>Bacteria</taxon>
        <taxon>Bacillati</taxon>
        <taxon>Bacillota</taxon>
        <taxon>Negativicutes</taxon>
        <taxon>Selenomonadales</taxon>
        <taxon>Selenomonadaceae</taxon>
        <taxon>Megamonas</taxon>
    </lineage>
</organism>
<keyword evidence="1" id="KW-0812">Transmembrane</keyword>
<reference evidence="2 3" key="1">
    <citation type="submission" date="2017-06" db="EMBL/GenBank/DDBJ databases">
        <authorList>
            <consortium name="Pathogen Informatics"/>
        </authorList>
    </citation>
    <scope>NUCLEOTIDE SEQUENCE [LARGE SCALE GENOMIC DNA]</scope>
    <source>
        <strain evidence="2 3">NCTC10570</strain>
    </source>
</reference>
<sequence length="70" mass="7621">MEKIKRGGNAIKLGTLINLIVILLVLGVVFLLMSPETDTKMSALSEITIGALVVFIVVTLIRMIIGNRKK</sequence>
<proteinExistence type="predicted"/>
<keyword evidence="1" id="KW-1133">Transmembrane helix</keyword>
<accession>A0A239TV14</accession>
<feature type="transmembrane region" description="Helical" evidence="1">
    <location>
        <begin position="12"/>
        <end position="35"/>
    </location>
</feature>
<dbReference type="RefSeq" id="WP_027889880.1">
    <property type="nucleotide sequence ID" value="NZ_LT906446.1"/>
</dbReference>
<feature type="transmembrane region" description="Helical" evidence="1">
    <location>
        <begin position="47"/>
        <end position="65"/>
    </location>
</feature>